<evidence type="ECO:0000313" key="7">
    <source>
        <dbReference type="EMBL" id="PSR70579.1"/>
    </source>
</evidence>
<dbReference type="InterPro" id="IPR036259">
    <property type="entry name" value="MFS_trans_sf"/>
</dbReference>
<dbReference type="OrthoDB" id="2802108at2759"/>
<evidence type="ECO:0000256" key="3">
    <source>
        <dbReference type="ARBA" id="ARBA00022692"/>
    </source>
</evidence>
<dbReference type="Proteomes" id="UP000186601">
    <property type="component" value="Unassembled WGS sequence"/>
</dbReference>
<keyword evidence="5" id="KW-0472">Membrane</keyword>
<reference evidence="7 8" key="1">
    <citation type="submission" date="2018-02" db="EMBL/GenBank/DDBJ databases">
        <title>Genome sequence of the basidiomycete white-rot fungus Phlebia centrifuga.</title>
        <authorList>
            <person name="Granchi Z."/>
            <person name="Peng M."/>
            <person name="de Vries R.P."/>
            <person name="Hilden K."/>
            <person name="Makela M.R."/>
            <person name="Grigoriev I."/>
            <person name="Riley R."/>
        </authorList>
    </citation>
    <scope>NUCLEOTIDE SEQUENCE [LARGE SCALE GENOMIC DNA]</scope>
    <source>
        <strain evidence="7 8">FBCC195</strain>
    </source>
</reference>
<protein>
    <submittedName>
        <fullName evidence="7">Uncharacterized protein</fullName>
    </submittedName>
</protein>
<dbReference type="AlphaFoldDB" id="A0A2R6NE68"/>
<proteinExistence type="predicted"/>
<feature type="region of interest" description="Disordered" evidence="6">
    <location>
        <begin position="1"/>
        <end position="38"/>
    </location>
</feature>
<keyword evidence="8" id="KW-1185">Reference proteome</keyword>
<evidence type="ECO:0000256" key="4">
    <source>
        <dbReference type="ARBA" id="ARBA00022989"/>
    </source>
</evidence>
<comment type="caution">
    <text evidence="7">The sequence shown here is derived from an EMBL/GenBank/DDBJ whole genome shotgun (WGS) entry which is preliminary data.</text>
</comment>
<dbReference type="EMBL" id="MLYV02001348">
    <property type="protein sequence ID" value="PSR70579.1"/>
    <property type="molecule type" value="Genomic_DNA"/>
</dbReference>
<dbReference type="SUPFAM" id="SSF103473">
    <property type="entry name" value="MFS general substrate transporter"/>
    <property type="match status" value="1"/>
</dbReference>
<comment type="subcellular location">
    <subcellularLocation>
        <location evidence="1">Membrane</location>
        <topology evidence="1">Multi-pass membrane protein</topology>
    </subcellularLocation>
</comment>
<dbReference type="GO" id="GO:0022857">
    <property type="term" value="F:transmembrane transporter activity"/>
    <property type="evidence" value="ECO:0007669"/>
    <property type="project" value="TreeGrafter"/>
</dbReference>
<keyword evidence="4" id="KW-1133">Transmembrane helix</keyword>
<keyword evidence="2" id="KW-0813">Transport</keyword>
<gene>
    <name evidence="7" type="ORF">PHLCEN_2v13550</name>
</gene>
<evidence type="ECO:0000256" key="1">
    <source>
        <dbReference type="ARBA" id="ARBA00004141"/>
    </source>
</evidence>
<name>A0A2R6NE68_9APHY</name>
<dbReference type="PANTHER" id="PTHR43791:SF36">
    <property type="entry name" value="TRANSPORTER, PUTATIVE (AFU_ORTHOLOGUE AFUA_6G08340)-RELATED"/>
    <property type="match status" value="1"/>
</dbReference>
<organism evidence="7 8">
    <name type="scientific">Hermanssonia centrifuga</name>
    <dbReference type="NCBI Taxonomy" id="98765"/>
    <lineage>
        <taxon>Eukaryota</taxon>
        <taxon>Fungi</taxon>
        <taxon>Dikarya</taxon>
        <taxon>Basidiomycota</taxon>
        <taxon>Agaricomycotina</taxon>
        <taxon>Agaricomycetes</taxon>
        <taxon>Polyporales</taxon>
        <taxon>Meruliaceae</taxon>
        <taxon>Hermanssonia</taxon>
    </lineage>
</organism>
<dbReference type="GO" id="GO:0016020">
    <property type="term" value="C:membrane"/>
    <property type="evidence" value="ECO:0007669"/>
    <property type="project" value="UniProtKB-SubCell"/>
</dbReference>
<evidence type="ECO:0000256" key="6">
    <source>
        <dbReference type="SAM" id="MobiDB-lite"/>
    </source>
</evidence>
<accession>A0A2R6NE68</accession>
<sequence length="133" mass="14788">MSPRASEEFELQPLLDSQSGPIDMSPSPQREFPDDKADIEKIEDRPASVTSLETSPEEKRLVRKLDSRIMPIACILYLFAYLDRSNLGNARLQGLPQDTLGGDPTGTLFDWVNSAFFFSYVSSSTGVLSRSLL</sequence>
<keyword evidence="3" id="KW-0812">Transmembrane</keyword>
<dbReference type="Gene3D" id="1.20.1250.20">
    <property type="entry name" value="MFS general substrate transporter like domains"/>
    <property type="match status" value="1"/>
</dbReference>
<evidence type="ECO:0000256" key="5">
    <source>
        <dbReference type="ARBA" id="ARBA00023136"/>
    </source>
</evidence>
<dbReference type="PANTHER" id="PTHR43791">
    <property type="entry name" value="PERMEASE-RELATED"/>
    <property type="match status" value="1"/>
</dbReference>
<dbReference type="STRING" id="98765.A0A2R6NE68"/>
<evidence type="ECO:0000313" key="8">
    <source>
        <dbReference type="Proteomes" id="UP000186601"/>
    </source>
</evidence>
<evidence type="ECO:0000256" key="2">
    <source>
        <dbReference type="ARBA" id="ARBA00022448"/>
    </source>
</evidence>